<evidence type="ECO:0000313" key="2">
    <source>
        <dbReference type="Proteomes" id="UP000617979"/>
    </source>
</evidence>
<accession>A0ABQ1GMK7</accession>
<protein>
    <submittedName>
        <fullName evidence="1">Uncharacterized protein</fullName>
    </submittedName>
</protein>
<proteinExistence type="predicted"/>
<sequence length="42" mass="5098">MEKWVQLLVAVVSLVRVLLELPETLFKWKKQHRKKGRIKGRR</sequence>
<evidence type="ECO:0000313" key="1">
    <source>
        <dbReference type="EMBL" id="GGA46792.1"/>
    </source>
</evidence>
<dbReference type="Proteomes" id="UP000617979">
    <property type="component" value="Unassembled WGS sequence"/>
</dbReference>
<name>A0ABQ1GMK7_9BACL</name>
<organism evidence="1 2">
    <name type="scientific">Kroppenstedtia guangzhouensis</name>
    <dbReference type="NCBI Taxonomy" id="1274356"/>
    <lineage>
        <taxon>Bacteria</taxon>
        <taxon>Bacillati</taxon>
        <taxon>Bacillota</taxon>
        <taxon>Bacilli</taxon>
        <taxon>Bacillales</taxon>
        <taxon>Thermoactinomycetaceae</taxon>
        <taxon>Kroppenstedtia</taxon>
    </lineage>
</organism>
<keyword evidence="2" id="KW-1185">Reference proteome</keyword>
<dbReference type="EMBL" id="BMEX01000005">
    <property type="protein sequence ID" value="GGA46792.1"/>
    <property type="molecule type" value="Genomic_DNA"/>
</dbReference>
<gene>
    <name evidence="1" type="ORF">GCM10007416_19950</name>
</gene>
<dbReference type="RefSeq" id="WP_268235887.1">
    <property type="nucleotide sequence ID" value="NZ_BMEX01000005.1"/>
</dbReference>
<reference evidence="2" key="1">
    <citation type="journal article" date="2019" name="Int. J. Syst. Evol. Microbiol.">
        <title>The Global Catalogue of Microorganisms (GCM) 10K type strain sequencing project: providing services to taxonomists for standard genome sequencing and annotation.</title>
        <authorList>
            <consortium name="The Broad Institute Genomics Platform"/>
            <consortium name="The Broad Institute Genome Sequencing Center for Infectious Disease"/>
            <person name="Wu L."/>
            <person name="Ma J."/>
        </authorList>
    </citation>
    <scope>NUCLEOTIDE SEQUENCE [LARGE SCALE GENOMIC DNA]</scope>
    <source>
        <strain evidence="2">CGMCC 1.12404</strain>
    </source>
</reference>
<comment type="caution">
    <text evidence="1">The sequence shown here is derived from an EMBL/GenBank/DDBJ whole genome shotgun (WGS) entry which is preliminary data.</text>
</comment>